<dbReference type="AlphaFoldDB" id="A0A0A0M9S1"/>
<protein>
    <recommendedName>
        <fullName evidence="4">Secreted protein</fullName>
    </recommendedName>
</protein>
<proteinExistence type="predicted"/>
<keyword evidence="3" id="KW-1185">Reference proteome</keyword>
<reference evidence="2 3" key="1">
    <citation type="submission" date="2013-08" db="EMBL/GenBank/DDBJ databases">
        <title>Genomic analysis of Lysobacter defluvii.</title>
        <authorList>
            <person name="Wang Q."/>
            <person name="Wang G."/>
        </authorList>
    </citation>
    <scope>NUCLEOTIDE SEQUENCE [LARGE SCALE GENOMIC DNA]</scope>
    <source>
        <strain evidence="2 3">IMMIB APB-9</strain>
    </source>
</reference>
<dbReference type="STRING" id="1385515.GCA_000423325_01626"/>
<gene>
    <name evidence="2" type="ORF">N791_12820</name>
</gene>
<evidence type="ECO:0000256" key="1">
    <source>
        <dbReference type="SAM" id="SignalP"/>
    </source>
</evidence>
<sequence>MNTLLALCAFLLSLAGIDFGSGDYVHQLHRGDTEVLHSRARVEAGVGHFECVHSSSGRCHYTVYPRACTTGASCGLRPLRSFALDAGDSRQLAGLAHVQLCVGTGTSSSPDACRGPVAIRTHDGLASR</sequence>
<organism evidence="2 3">
    <name type="scientific">Lysobacter defluvii IMMIB APB-9 = DSM 18482</name>
    <dbReference type="NCBI Taxonomy" id="1385515"/>
    <lineage>
        <taxon>Bacteria</taxon>
        <taxon>Pseudomonadati</taxon>
        <taxon>Pseudomonadota</taxon>
        <taxon>Gammaproteobacteria</taxon>
        <taxon>Lysobacterales</taxon>
        <taxon>Lysobacteraceae</taxon>
        <taxon>Novilysobacter</taxon>
    </lineage>
</organism>
<dbReference type="RefSeq" id="WP_036136614.1">
    <property type="nucleotide sequence ID" value="NZ_AUHT01000008.1"/>
</dbReference>
<keyword evidence="1" id="KW-0732">Signal</keyword>
<dbReference type="EMBL" id="AVBH01000039">
    <property type="protein sequence ID" value="KGO98949.1"/>
    <property type="molecule type" value="Genomic_DNA"/>
</dbReference>
<feature type="signal peptide" evidence="1">
    <location>
        <begin position="1"/>
        <end position="20"/>
    </location>
</feature>
<dbReference type="OrthoDB" id="6024770at2"/>
<evidence type="ECO:0000313" key="2">
    <source>
        <dbReference type="EMBL" id="KGO98949.1"/>
    </source>
</evidence>
<evidence type="ECO:0008006" key="4">
    <source>
        <dbReference type="Google" id="ProtNLM"/>
    </source>
</evidence>
<name>A0A0A0M9S1_9GAMM</name>
<feature type="chain" id="PRO_5001966765" description="Secreted protein" evidence="1">
    <location>
        <begin position="21"/>
        <end position="128"/>
    </location>
</feature>
<evidence type="ECO:0000313" key="3">
    <source>
        <dbReference type="Proteomes" id="UP000030003"/>
    </source>
</evidence>
<comment type="caution">
    <text evidence="2">The sequence shown here is derived from an EMBL/GenBank/DDBJ whole genome shotgun (WGS) entry which is preliminary data.</text>
</comment>
<dbReference type="Proteomes" id="UP000030003">
    <property type="component" value="Unassembled WGS sequence"/>
</dbReference>
<accession>A0A0A0M9S1</accession>